<dbReference type="HOGENOM" id="CLU_1691979_0_0_9"/>
<dbReference type="GeneID" id="93644947"/>
<dbReference type="RefSeq" id="WP_034656695.1">
    <property type="nucleotide sequence ID" value="NZ_BCVB01000021.1"/>
</dbReference>
<protein>
    <submittedName>
        <fullName evidence="1">Uncharacterized protein</fullName>
    </submittedName>
</protein>
<organism evidence="1 2">
    <name type="scientific">Priestia megaterium (strain ATCC 14581 / DSM 32 / CCUG 1817 / JCM 2506 / NBRC 15308 / NCIMB 9376 / NCTC 10342 / NRRL B-14308 / VKM B-512 / Ford 19)</name>
    <name type="common">Bacillus megaterium</name>
    <dbReference type="NCBI Taxonomy" id="1348623"/>
    <lineage>
        <taxon>Bacteria</taxon>
        <taxon>Bacillati</taxon>
        <taxon>Bacillota</taxon>
        <taxon>Bacilli</taxon>
        <taxon>Bacillales</taxon>
        <taxon>Bacillaceae</taxon>
        <taxon>Priestia</taxon>
    </lineage>
</organism>
<evidence type="ECO:0000313" key="1">
    <source>
        <dbReference type="EMBL" id="AJI20294.1"/>
    </source>
</evidence>
<sequence length="155" mass="17299">MKWIPERPIQSTLEPRLNINNQKSDLALDFGEDGADLLVENGDLKMVSGKDAFIQQVKTVLLTTRTEFFTFGLKHLLPRSSEQNQFNEECLLLAESLVSDQDSESTPSDPSGLGYTLETIESIEYTDSKLKITMTVTGLDEKLTIDVYAPLANRA</sequence>
<proteinExistence type="predicted"/>
<reference evidence="1 2" key="1">
    <citation type="journal article" date="2015" name="Genome Announc.">
        <title>Complete genome sequences for 35 biothreat assay-relevant bacillus species.</title>
        <authorList>
            <person name="Johnson S.L."/>
            <person name="Daligault H.E."/>
            <person name="Davenport K.W."/>
            <person name="Jaissle J."/>
            <person name="Frey K.G."/>
            <person name="Ladner J.T."/>
            <person name="Broomall S.M."/>
            <person name="Bishop-Lilly K.A."/>
            <person name="Bruce D.C."/>
            <person name="Gibbons H.S."/>
            <person name="Coyne S.R."/>
            <person name="Lo C.C."/>
            <person name="Meincke L."/>
            <person name="Munk A.C."/>
            <person name="Koroleva G.I."/>
            <person name="Rosenzweig C.N."/>
            <person name="Palacios G.F."/>
            <person name="Redden C.L."/>
            <person name="Minogue T.D."/>
            <person name="Chain P.S."/>
        </authorList>
    </citation>
    <scope>NUCLEOTIDE SEQUENCE [LARGE SCALE GENOMIC DNA]</scope>
    <source>
        <strain evidence="2">ATCC 14581 / DSM 32 / JCM 2506 / NBRC 15308 / NCIMB 9376 / NCTC 10342 / NRRL B-14308 / VKM B-512</strain>
    </source>
</reference>
<evidence type="ECO:0000313" key="2">
    <source>
        <dbReference type="Proteomes" id="UP000031829"/>
    </source>
</evidence>
<gene>
    <name evidence="1" type="ORF">BG04_1480</name>
</gene>
<dbReference type="Proteomes" id="UP000031829">
    <property type="component" value="Chromosome"/>
</dbReference>
<name>A0A0B6AKF9_PRIM2</name>
<dbReference type="AlphaFoldDB" id="A0A0B6AKF9"/>
<accession>A0A0B6AKF9</accession>
<dbReference type="KEGG" id="bmeg:BG04_1480"/>
<dbReference type="EMBL" id="CP009920">
    <property type="protein sequence ID" value="AJI20294.1"/>
    <property type="molecule type" value="Genomic_DNA"/>
</dbReference>